<sequence>MDSFLIILKLRNDYSGAPVITLSMSVFRPMLTSSSTMDGGINCKKVTPGLTEVGYQVVSVTTDGHRVNYGLPGKKLCVPRQAMFANPFMETRSKHRHGHKRPLFTCGKEWLRISCPAPP</sequence>
<proteinExistence type="predicted"/>
<dbReference type="Proteomes" id="UP000770661">
    <property type="component" value="Unassembled WGS sequence"/>
</dbReference>
<protein>
    <submittedName>
        <fullName evidence="1">Uncharacterized protein</fullName>
    </submittedName>
</protein>
<accession>A0A8J4Y1S5</accession>
<evidence type="ECO:0000313" key="1">
    <source>
        <dbReference type="EMBL" id="KAG0718512.1"/>
    </source>
</evidence>
<keyword evidence="2" id="KW-1185">Reference proteome</keyword>
<comment type="caution">
    <text evidence="1">The sequence shown here is derived from an EMBL/GenBank/DDBJ whole genome shotgun (WGS) entry which is preliminary data.</text>
</comment>
<gene>
    <name evidence="1" type="ORF">GWK47_052321</name>
</gene>
<name>A0A8J4Y1S5_CHIOP</name>
<dbReference type="AlphaFoldDB" id="A0A8J4Y1S5"/>
<organism evidence="1 2">
    <name type="scientific">Chionoecetes opilio</name>
    <name type="common">Atlantic snow crab</name>
    <name type="synonym">Cancer opilio</name>
    <dbReference type="NCBI Taxonomy" id="41210"/>
    <lineage>
        <taxon>Eukaryota</taxon>
        <taxon>Metazoa</taxon>
        <taxon>Ecdysozoa</taxon>
        <taxon>Arthropoda</taxon>
        <taxon>Crustacea</taxon>
        <taxon>Multicrustacea</taxon>
        <taxon>Malacostraca</taxon>
        <taxon>Eumalacostraca</taxon>
        <taxon>Eucarida</taxon>
        <taxon>Decapoda</taxon>
        <taxon>Pleocyemata</taxon>
        <taxon>Brachyura</taxon>
        <taxon>Eubrachyura</taxon>
        <taxon>Majoidea</taxon>
        <taxon>Majidae</taxon>
        <taxon>Chionoecetes</taxon>
    </lineage>
</organism>
<reference evidence="1" key="1">
    <citation type="submission" date="2020-07" db="EMBL/GenBank/DDBJ databases">
        <title>The High-quality genome of the commercially important snow crab, Chionoecetes opilio.</title>
        <authorList>
            <person name="Jeong J.-H."/>
            <person name="Ryu S."/>
        </authorList>
    </citation>
    <scope>NUCLEOTIDE SEQUENCE</scope>
    <source>
        <strain evidence="1">MADBK_172401_WGS</strain>
        <tissue evidence="1">Digestive gland</tissue>
    </source>
</reference>
<evidence type="ECO:0000313" key="2">
    <source>
        <dbReference type="Proteomes" id="UP000770661"/>
    </source>
</evidence>
<dbReference type="EMBL" id="JACEEZ010015922">
    <property type="protein sequence ID" value="KAG0718512.1"/>
    <property type="molecule type" value="Genomic_DNA"/>
</dbReference>